<sequence length="461" mass="51563">MHDSLTRFPSFTSRRQSKSNRPAEEMNVFCSDIVSKEYVLETLKEVRHNPDILKLEIEDLLIAKNHNAFLPVVKAILLRDERKWKHLRFIDTIEATDILWWQGMKHILMREYETTIEDKSKYEGLVSFQANVQVMPGATKLSIRSLLKSIQNDKDLQTIGFSGGLFGYSDEALPNALKRLFDDTDKLTESIVINIKCGWGAADGEGRLEALNACLRALSSNSGGLSKLEAKLEKGQRRRRRRRATSNDDILSLTSNQSTLSGTSVHSTKSEGAKRRLPRQTRPGDRPILRRGTSPRRCLTLPTPGGSGMLSPKRGIPGKSRSFNIKRPSLEEGGLDKEEAVGDIAPPRRLTTAQRSKSFRHQRPTPDTLSVTKDRWNDGNQVESTRPSRDQDTALSPQKPARSKLTSTRSTSSGRPSLRRVKSLNKDSLDQTEHGNTGGKHPDYDWAKGDYAAKNVLPSAA</sequence>
<keyword evidence="3" id="KW-1185">Reference proteome</keyword>
<dbReference type="Proteomes" id="UP001153069">
    <property type="component" value="Unassembled WGS sequence"/>
</dbReference>
<feature type="compositionally biased region" description="Basic and acidic residues" evidence="1">
    <location>
        <begin position="328"/>
        <end position="340"/>
    </location>
</feature>
<feature type="compositionally biased region" description="Basic and acidic residues" evidence="1">
    <location>
        <begin position="424"/>
        <end position="433"/>
    </location>
</feature>
<protein>
    <submittedName>
        <fullName evidence="2">Uncharacterized protein</fullName>
    </submittedName>
</protein>
<gene>
    <name evidence="2" type="ORF">SEMRO_1766_G296240.1</name>
</gene>
<comment type="caution">
    <text evidence="2">The sequence shown here is derived from an EMBL/GenBank/DDBJ whole genome shotgun (WGS) entry which is preliminary data.</text>
</comment>
<feature type="compositionally biased region" description="Polar residues" evidence="1">
    <location>
        <begin position="247"/>
        <end position="267"/>
    </location>
</feature>
<proteinExistence type="predicted"/>
<reference evidence="2" key="1">
    <citation type="submission" date="2020-06" db="EMBL/GenBank/DDBJ databases">
        <authorList>
            <consortium name="Plant Systems Biology data submission"/>
        </authorList>
    </citation>
    <scope>NUCLEOTIDE SEQUENCE</scope>
    <source>
        <strain evidence="2">D6</strain>
    </source>
</reference>
<evidence type="ECO:0000313" key="2">
    <source>
        <dbReference type="EMBL" id="CAB9526029.1"/>
    </source>
</evidence>
<feature type="compositionally biased region" description="Low complexity" evidence="1">
    <location>
        <begin position="403"/>
        <end position="416"/>
    </location>
</feature>
<organism evidence="2 3">
    <name type="scientific">Seminavis robusta</name>
    <dbReference type="NCBI Taxonomy" id="568900"/>
    <lineage>
        <taxon>Eukaryota</taxon>
        <taxon>Sar</taxon>
        <taxon>Stramenopiles</taxon>
        <taxon>Ochrophyta</taxon>
        <taxon>Bacillariophyta</taxon>
        <taxon>Bacillariophyceae</taxon>
        <taxon>Bacillariophycidae</taxon>
        <taxon>Naviculales</taxon>
        <taxon>Naviculaceae</taxon>
        <taxon>Seminavis</taxon>
    </lineage>
</organism>
<evidence type="ECO:0000256" key="1">
    <source>
        <dbReference type="SAM" id="MobiDB-lite"/>
    </source>
</evidence>
<evidence type="ECO:0000313" key="3">
    <source>
        <dbReference type="Proteomes" id="UP001153069"/>
    </source>
</evidence>
<dbReference type="AlphaFoldDB" id="A0A9N8EU42"/>
<dbReference type="EMBL" id="CAICTM010001764">
    <property type="protein sequence ID" value="CAB9526029.1"/>
    <property type="molecule type" value="Genomic_DNA"/>
</dbReference>
<accession>A0A9N8EU42</accession>
<name>A0A9N8EU42_9STRA</name>
<feature type="region of interest" description="Disordered" evidence="1">
    <location>
        <begin position="229"/>
        <end position="447"/>
    </location>
</feature>